<feature type="transmembrane region" description="Helical" evidence="8">
    <location>
        <begin position="427"/>
        <end position="453"/>
    </location>
</feature>
<dbReference type="PANTHER" id="PTHR30572">
    <property type="entry name" value="MEMBRANE COMPONENT OF TRANSPORTER-RELATED"/>
    <property type="match status" value="1"/>
</dbReference>
<feature type="transmembrane region" description="Helical" evidence="8">
    <location>
        <begin position="907"/>
        <end position="934"/>
    </location>
</feature>
<feature type="transmembrane region" description="Helical" evidence="8">
    <location>
        <begin position="566"/>
        <end position="586"/>
    </location>
</feature>
<evidence type="ECO:0000256" key="5">
    <source>
        <dbReference type="ARBA" id="ARBA00023136"/>
    </source>
</evidence>
<feature type="region of interest" description="Disordered" evidence="7">
    <location>
        <begin position="1"/>
        <end position="44"/>
    </location>
</feature>
<evidence type="ECO:0000259" key="9">
    <source>
        <dbReference type="Pfam" id="PF02687"/>
    </source>
</evidence>
<reference evidence="10 11" key="1">
    <citation type="journal article" date="2021" name="Sci. Rep.">
        <title>The distribution of antibiotic resistance genes in chicken gut microbiota commensals.</title>
        <authorList>
            <person name="Juricova H."/>
            <person name="Matiasovicova J."/>
            <person name="Kubasova T."/>
            <person name="Cejkova D."/>
            <person name="Rychlik I."/>
        </authorList>
    </citation>
    <scope>NUCLEOTIDE SEQUENCE [LARGE SCALE GENOMIC DNA]</scope>
    <source>
        <strain evidence="10 11">An794</strain>
    </source>
</reference>
<accession>A0ABS2F2X7</accession>
<dbReference type="Proteomes" id="UP000712527">
    <property type="component" value="Unassembled WGS sequence"/>
</dbReference>
<feature type="transmembrane region" description="Helical" evidence="8">
    <location>
        <begin position="955"/>
        <end position="986"/>
    </location>
</feature>
<comment type="similarity">
    <text evidence="6">Belongs to the ABC-4 integral membrane protein family.</text>
</comment>
<dbReference type="RefSeq" id="WP_204793684.1">
    <property type="nucleotide sequence ID" value="NZ_JACSNQ010000016.1"/>
</dbReference>
<keyword evidence="4 8" id="KW-1133">Transmembrane helix</keyword>
<feature type="transmembrane region" description="Helical" evidence="8">
    <location>
        <begin position="998"/>
        <end position="1021"/>
    </location>
</feature>
<protein>
    <submittedName>
        <fullName evidence="10">ABC transporter permease</fullName>
    </submittedName>
</protein>
<organism evidence="10 11">
    <name type="scientific">Olsenella profusa</name>
    <dbReference type="NCBI Taxonomy" id="138595"/>
    <lineage>
        <taxon>Bacteria</taxon>
        <taxon>Bacillati</taxon>
        <taxon>Actinomycetota</taxon>
        <taxon>Coriobacteriia</taxon>
        <taxon>Coriobacteriales</taxon>
        <taxon>Atopobiaceae</taxon>
        <taxon>Olsenella</taxon>
    </lineage>
</organism>
<evidence type="ECO:0000256" key="3">
    <source>
        <dbReference type="ARBA" id="ARBA00022692"/>
    </source>
</evidence>
<dbReference type="InterPro" id="IPR003838">
    <property type="entry name" value="ABC3_permease_C"/>
</dbReference>
<feature type="compositionally biased region" description="Basic and acidic residues" evidence="7">
    <location>
        <begin position="1"/>
        <end position="22"/>
    </location>
</feature>
<feature type="domain" description="ABC3 transporter permease C-terminal" evidence="9">
    <location>
        <begin position="378"/>
        <end position="501"/>
    </location>
</feature>
<dbReference type="EMBL" id="JACSNQ010000016">
    <property type="protein sequence ID" value="MBM6775344.1"/>
    <property type="molecule type" value="Genomic_DNA"/>
</dbReference>
<feature type="transmembrane region" description="Helical" evidence="8">
    <location>
        <begin position="473"/>
        <end position="493"/>
    </location>
</feature>
<feature type="transmembrane region" description="Helical" evidence="8">
    <location>
        <begin position="375"/>
        <end position="395"/>
    </location>
</feature>
<evidence type="ECO:0000256" key="2">
    <source>
        <dbReference type="ARBA" id="ARBA00022475"/>
    </source>
</evidence>
<keyword evidence="2" id="KW-1003">Cell membrane</keyword>
<keyword evidence="11" id="KW-1185">Reference proteome</keyword>
<evidence type="ECO:0000256" key="7">
    <source>
        <dbReference type="SAM" id="MobiDB-lite"/>
    </source>
</evidence>
<evidence type="ECO:0000256" key="4">
    <source>
        <dbReference type="ARBA" id="ARBA00022989"/>
    </source>
</evidence>
<evidence type="ECO:0000313" key="11">
    <source>
        <dbReference type="Proteomes" id="UP000712527"/>
    </source>
</evidence>
<comment type="caution">
    <text evidence="10">The sequence shown here is derived from an EMBL/GenBank/DDBJ whole genome shotgun (WGS) entry which is preliminary data.</text>
</comment>
<comment type="subcellular location">
    <subcellularLocation>
        <location evidence="1">Cell membrane</location>
        <topology evidence="1">Multi-pass membrane protein</topology>
    </subcellularLocation>
</comment>
<gene>
    <name evidence="10" type="ORF">H9X80_07280</name>
</gene>
<proteinExistence type="inferred from homology"/>
<dbReference type="InterPro" id="IPR050250">
    <property type="entry name" value="Macrolide_Exporter_MacB"/>
</dbReference>
<sequence length="1038" mass="107662">MARHFHDEKNPRGEKDHGVRREGRGRHARGEKDPRAGTAGAPAAAVPRGNVFTRFTLRSLAANRVRTTVTVVGVALACGLLTAVLASVTSLRSALVTQRQAQDGVWQVSFDYTDPKKLDELRTAAGEKLDRLATWRDLGAAALPADSAADSGVFLGVLTLPQEQDGTAHAAGDDAYDVVRTPEVTEGRLPESPGEIALPDYLRGRTLGQDADSALPGVAAGASSDGDLELGSTVTLALGRRTLATGGVALPSGSYVSGDLEYEQGEDGVFRATVSNASESLADVGAPRTHTVVGFVEITYNLGDAALVCPDEPAATASGDEISTAFFSTTGFASTSEIADMLAGIGVDGYRTNDSLLMYQGLDNSRAIFDSLGQFAAVLAAVIVVAAVSLISNAFTISISERTRQFGLLSSLGASRRQLRRTVYTEAAVLGALGIPLGLVLGVGGAAAVFALTADGWSAIVGAGVSVGLALRASDLVLAVVLTALTLLLSAFVPAVRAGRVSAVDAIRGARDVRPSRRLRRVFRHRRDAMDDLSADGRRPRGLAARLGGMPAFLARRTLAVSASKSRVAVVSLAVSIALLVTAGLVSDYLTGATSYLNTGGAADLELYASLASGTSAGRDLADLRENPLTDELQDVVDELSGVSGVARAYGTSQVGASVRLDPACVNWDGIDAFDESMRGSMGGFALGRDGWGSALVCLVDDGTWAALAGRLGFTGAEADPASLACVVLNRASVTTSGSYGSVAPLTGAPGSLELLAPPADLTDDQWLDWDAERGLGIITLDPETGDEGFKPAEEAGLASLEVPVAAATDELGDDFPLGTREMGDTNRLVLVMPLAAVLASDDACAALTANGYTRYLASFAADADEEATVEAAEAIIDARDDLELGGSNNIAESTRQARAMDFTVRVFLYCFVAITMAIAVANVFNTIASGLMLRTREFAALQSAGMGRRAFRRMIFLECADFAVKGLLGGVALAAVVNVGLFWALSSSFSTLVLDMPWGHVALAFAVVVAVLAASAGYALHKTHALNLVEALRTEAL</sequence>
<evidence type="ECO:0000256" key="6">
    <source>
        <dbReference type="ARBA" id="ARBA00038076"/>
    </source>
</evidence>
<evidence type="ECO:0000256" key="1">
    <source>
        <dbReference type="ARBA" id="ARBA00004651"/>
    </source>
</evidence>
<feature type="transmembrane region" description="Helical" evidence="8">
    <location>
        <begin position="68"/>
        <end position="88"/>
    </location>
</feature>
<dbReference type="PANTHER" id="PTHR30572:SF4">
    <property type="entry name" value="ABC TRANSPORTER PERMEASE YTRF"/>
    <property type="match status" value="1"/>
</dbReference>
<dbReference type="Pfam" id="PF02687">
    <property type="entry name" value="FtsX"/>
    <property type="match status" value="2"/>
</dbReference>
<evidence type="ECO:0000313" key="10">
    <source>
        <dbReference type="EMBL" id="MBM6775344.1"/>
    </source>
</evidence>
<feature type="domain" description="ABC3 transporter permease C-terminal" evidence="9">
    <location>
        <begin position="911"/>
        <end position="1021"/>
    </location>
</feature>
<keyword evidence="5 8" id="KW-0472">Membrane</keyword>
<keyword evidence="3 8" id="KW-0812">Transmembrane</keyword>
<name>A0ABS2F2X7_9ACTN</name>
<evidence type="ECO:0000256" key="8">
    <source>
        <dbReference type="SAM" id="Phobius"/>
    </source>
</evidence>